<gene>
    <name evidence="2" type="ORF">D4764_22G0000060</name>
</gene>
<keyword evidence="3" id="KW-1185">Reference proteome</keyword>
<feature type="compositionally biased region" description="Polar residues" evidence="1">
    <location>
        <begin position="139"/>
        <end position="156"/>
    </location>
</feature>
<comment type="caution">
    <text evidence="2">The sequence shown here is derived from an EMBL/GenBank/DDBJ whole genome shotgun (WGS) entry which is preliminary data.</text>
</comment>
<name>A0A5C6NC65_9TELE</name>
<dbReference type="AlphaFoldDB" id="A0A5C6NC65"/>
<dbReference type="EMBL" id="RHFK02000015">
    <property type="protein sequence ID" value="TWW64359.1"/>
    <property type="molecule type" value="Genomic_DNA"/>
</dbReference>
<dbReference type="Proteomes" id="UP000324091">
    <property type="component" value="Chromosome 22"/>
</dbReference>
<evidence type="ECO:0000256" key="1">
    <source>
        <dbReference type="SAM" id="MobiDB-lite"/>
    </source>
</evidence>
<evidence type="ECO:0000313" key="3">
    <source>
        <dbReference type="Proteomes" id="UP000324091"/>
    </source>
</evidence>
<proteinExistence type="predicted"/>
<feature type="region of interest" description="Disordered" evidence="1">
    <location>
        <begin position="137"/>
        <end position="156"/>
    </location>
</feature>
<protein>
    <submittedName>
        <fullName evidence="2">Uncharacterized protein</fullName>
    </submittedName>
</protein>
<evidence type="ECO:0000313" key="2">
    <source>
        <dbReference type="EMBL" id="TWW64359.1"/>
    </source>
</evidence>
<organism evidence="2 3">
    <name type="scientific">Takifugu flavidus</name>
    <name type="common">sansaifugu</name>
    <dbReference type="NCBI Taxonomy" id="433684"/>
    <lineage>
        <taxon>Eukaryota</taxon>
        <taxon>Metazoa</taxon>
        <taxon>Chordata</taxon>
        <taxon>Craniata</taxon>
        <taxon>Vertebrata</taxon>
        <taxon>Euteleostomi</taxon>
        <taxon>Actinopterygii</taxon>
        <taxon>Neopterygii</taxon>
        <taxon>Teleostei</taxon>
        <taxon>Neoteleostei</taxon>
        <taxon>Acanthomorphata</taxon>
        <taxon>Eupercaria</taxon>
        <taxon>Tetraodontiformes</taxon>
        <taxon>Tetradontoidea</taxon>
        <taxon>Tetraodontidae</taxon>
        <taxon>Takifugu</taxon>
    </lineage>
</organism>
<sequence length="156" mass="17344">MLVRWSNSQVETNFISFVIIGTRGGVFPFLSLGLMAGLAEGPWSQETPEQFYPVYRALLRQATGLQNHQFVDEMTYEVAARTGARKRKTFNIPNAQMRFGLQGSIPDRKLAQIREGSPNNSPSSPNVTFEEALCLSLDQPDSPTQTTARTSAQDMD</sequence>
<accession>A0A5C6NC65</accession>
<reference evidence="2 3" key="1">
    <citation type="submission" date="2019-04" db="EMBL/GenBank/DDBJ databases">
        <title>Chromosome genome assembly for Takifugu flavidus.</title>
        <authorList>
            <person name="Xiao S."/>
        </authorList>
    </citation>
    <scope>NUCLEOTIDE SEQUENCE [LARGE SCALE GENOMIC DNA]</scope>
    <source>
        <strain evidence="2">HTHZ2018</strain>
        <tissue evidence="2">Muscle</tissue>
    </source>
</reference>